<dbReference type="GO" id="GO:0016763">
    <property type="term" value="F:pentosyltransferase activity"/>
    <property type="evidence" value="ECO:0007669"/>
    <property type="project" value="TreeGrafter"/>
</dbReference>
<evidence type="ECO:0000256" key="4">
    <source>
        <dbReference type="ARBA" id="ARBA00022679"/>
    </source>
</evidence>
<feature type="transmembrane region" description="Helical" evidence="8">
    <location>
        <begin position="169"/>
        <end position="186"/>
    </location>
</feature>
<dbReference type="AlphaFoldDB" id="I3UCH3"/>
<gene>
    <name evidence="10" type="ordered locus">TKWG_12865</name>
</gene>
<evidence type="ECO:0000259" key="9">
    <source>
        <dbReference type="Pfam" id="PF13231"/>
    </source>
</evidence>
<evidence type="ECO:0000313" key="10">
    <source>
        <dbReference type="EMBL" id="AFK62711.1"/>
    </source>
</evidence>
<proteinExistence type="predicted"/>
<feature type="transmembrane region" description="Helical" evidence="8">
    <location>
        <begin position="193"/>
        <end position="210"/>
    </location>
</feature>
<dbReference type="GO" id="GO:0009103">
    <property type="term" value="P:lipopolysaccharide biosynthetic process"/>
    <property type="evidence" value="ECO:0007669"/>
    <property type="project" value="UniProtKB-ARBA"/>
</dbReference>
<keyword evidence="4 10" id="KW-0808">Transferase</keyword>
<dbReference type="HOGENOM" id="CLU_019200_3_0_4"/>
<dbReference type="RefSeq" id="WP_014750802.1">
    <property type="nucleotide sequence ID" value="NC_017964.1"/>
</dbReference>
<evidence type="ECO:0000256" key="1">
    <source>
        <dbReference type="ARBA" id="ARBA00004651"/>
    </source>
</evidence>
<evidence type="ECO:0000256" key="3">
    <source>
        <dbReference type="ARBA" id="ARBA00022676"/>
    </source>
</evidence>
<evidence type="ECO:0000256" key="2">
    <source>
        <dbReference type="ARBA" id="ARBA00022475"/>
    </source>
</evidence>
<reference evidence="11" key="2">
    <citation type="journal article" date="2013" name="PLoS ONE">
        <title>Genome implosion elicits host-confinement in Alcaligenaceae: evidence from the comparative genomics of Tetrathiobacter kashmirensis, a pathogen in the making.</title>
        <authorList>
            <person name="Ghosh W."/>
            <person name="Alam M."/>
            <person name="Roy C."/>
            <person name="Pyne P."/>
            <person name="George A."/>
            <person name="Chakraborty R."/>
            <person name="Majumder S."/>
            <person name="Agarwal A."/>
            <person name="Chakraborty S."/>
            <person name="Majumdar S."/>
            <person name="Gupta S.K."/>
        </authorList>
    </citation>
    <scope>NUCLEOTIDE SEQUENCE [LARGE SCALE GENOMIC DNA]</scope>
    <source>
        <strain evidence="11">WT001</strain>
    </source>
</reference>
<dbReference type="InterPro" id="IPR050297">
    <property type="entry name" value="LipidA_mod_glycosyltrf_83"/>
</dbReference>
<feature type="domain" description="Glycosyltransferase RgtA/B/C/D-like" evidence="9">
    <location>
        <begin position="92"/>
        <end position="256"/>
    </location>
</feature>
<keyword evidence="2" id="KW-1003">Cell membrane</keyword>
<dbReference type="PANTHER" id="PTHR33908:SF3">
    <property type="entry name" value="UNDECAPRENYL PHOSPHATE-ALPHA-4-AMINO-4-DEOXY-L-ARABINOSE ARABINOSYL TRANSFERASE"/>
    <property type="match status" value="1"/>
</dbReference>
<evidence type="ECO:0000256" key="8">
    <source>
        <dbReference type="SAM" id="Phobius"/>
    </source>
</evidence>
<dbReference type="InterPro" id="IPR038731">
    <property type="entry name" value="RgtA/B/C-like"/>
</dbReference>
<dbReference type="GO" id="GO:0005886">
    <property type="term" value="C:plasma membrane"/>
    <property type="evidence" value="ECO:0007669"/>
    <property type="project" value="UniProtKB-SubCell"/>
</dbReference>
<dbReference type="GO" id="GO:0010041">
    <property type="term" value="P:response to iron(III) ion"/>
    <property type="evidence" value="ECO:0007669"/>
    <property type="project" value="TreeGrafter"/>
</dbReference>
<keyword evidence="7 8" id="KW-0472">Membrane</keyword>
<dbReference type="STRING" id="1036672.TKWG_12865"/>
<feature type="transmembrane region" description="Helical" evidence="8">
    <location>
        <begin position="113"/>
        <end position="134"/>
    </location>
</feature>
<feature type="transmembrane region" description="Helical" evidence="8">
    <location>
        <begin position="334"/>
        <end position="356"/>
    </location>
</feature>
<dbReference type="OrthoDB" id="9775035at2"/>
<dbReference type="KEGG" id="aka:TKWG_12865"/>
<feature type="transmembrane region" description="Helical" evidence="8">
    <location>
        <begin position="37"/>
        <end position="57"/>
    </location>
</feature>
<evidence type="ECO:0000256" key="6">
    <source>
        <dbReference type="ARBA" id="ARBA00022989"/>
    </source>
</evidence>
<dbReference type="Pfam" id="PF13231">
    <property type="entry name" value="PMT_2"/>
    <property type="match status" value="1"/>
</dbReference>
<dbReference type="PANTHER" id="PTHR33908">
    <property type="entry name" value="MANNOSYLTRANSFERASE YKCB-RELATED"/>
    <property type="match status" value="1"/>
</dbReference>
<keyword evidence="11" id="KW-1185">Reference proteome</keyword>
<evidence type="ECO:0000313" key="11">
    <source>
        <dbReference type="Proteomes" id="UP000005267"/>
    </source>
</evidence>
<feature type="transmembrane region" description="Helical" evidence="8">
    <location>
        <begin position="245"/>
        <end position="263"/>
    </location>
</feature>
<evidence type="ECO:0000256" key="5">
    <source>
        <dbReference type="ARBA" id="ARBA00022692"/>
    </source>
</evidence>
<comment type="subcellular location">
    <subcellularLocation>
        <location evidence="1">Cell membrane</location>
        <topology evidence="1">Multi-pass membrane protein</topology>
    </subcellularLocation>
</comment>
<organism evidence="10 11">
    <name type="scientific">Advenella kashmirensis (strain DSM 17095 / LMG 22695 / WT001)</name>
    <name type="common">Tetrathiobacter kashmirensis</name>
    <dbReference type="NCBI Taxonomy" id="1036672"/>
    <lineage>
        <taxon>Bacteria</taxon>
        <taxon>Pseudomonadati</taxon>
        <taxon>Pseudomonadota</taxon>
        <taxon>Betaproteobacteria</taxon>
        <taxon>Burkholderiales</taxon>
        <taxon>Alcaligenaceae</taxon>
    </lineage>
</organism>
<keyword evidence="5 8" id="KW-0812">Transmembrane</keyword>
<evidence type="ECO:0000256" key="7">
    <source>
        <dbReference type="ARBA" id="ARBA00023136"/>
    </source>
</evidence>
<name>I3UCH3_ADVKW</name>
<dbReference type="Proteomes" id="UP000005267">
    <property type="component" value="Chromosome"/>
</dbReference>
<dbReference type="EMBL" id="CP003555">
    <property type="protein sequence ID" value="AFK62711.1"/>
    <property type="molecule type" value="Genomic_DNA"/>
</dbReference>
<feature type="transmembrane region" description="Helical" evidence="8">
    <location>
        <begin position="290"/>
        <end position="313"/>
    </location>
</feature>
<reference evidence="10 11" key="1">
    <citation type="journal article" date="2011" name="J. Bacteriol.">
        <title>Whole-genome shotgun sequencing of the sulfur-oxidizing chemoautotroph Tetrathiobacter kashmirensis.</title>
        <authorList>
            <person name="Ghosh W."/>
            <person name="George A."/>
            <person name="Agarwal A."/>
            <person name="Raj P."/>
            <person name="Alam M."/>
            <person name="Pyne P."/>
            <person name="Das Gupta S.K."/>
        </authorList>
    </citation>
    <scope>NUCLEOTIDE SEQUENCE [LARGE SCALE GENOMIC DNA]</scope>
    <source>
        <strain evidence="10 11">WT001</strain>
    </source>
</reference>
<sequence length="588" mass="65980">MQFHSLSAFMLSSGVIRPGTTAINRIERLSHLTAKSFLLPLLLLATALWFVLGNWLWPLLNPDEGRYVGVALEMFQSEQWSTPLLNGMPYFHKPPLFYWLTAASLSVFGQNEFAVRLVPALAGLSMVGALFIFVRRFVASARALKASIILAMTPLMFGAAHYANLDLLVAAMICSTILCGATAALLHQQGQSHLRWVLAMYLFAALGFLAKGLIGFVLPAGVLLCWLLVERRYRAIRILLRIRGMMLFLGIIAPWLLLMQWRYPGFLHYYLVYQQVARFTQGGFNNVMPVWFYLAVLFGSMLPWYRGAALAVFTRGYWRYWRQENHASVRTLMWIWLAIILVFFSIPQSKLVGYILPVLPPLAYLFAEFFSSSGSAAAIRVKAVASQFLPANHRQRALDQDAAESGHFMVRMLLCLLVGVAGMVYLSTATLPGSSRIAKAIRQSPPLPGQSDRYYSLDFYPFDFGFYMGNNPALTVVSDWVDSQVSARDTWRKELWDAQQFDAANSAIALRCLPLLSGHYVFPAVIGAGYWAMPDGWTIFRNGPISNRILPMAGGKSICCRREPSCHGARLRVILGDNNLRPACRLFQ</sequence>
<keyword evidence="6 8" id="KW-1133">Transmembrane helix</keyword>
<accession>I3UCH3</accession>
<protein>
    <submittedName>
        <fullName evidence="10">Glycosyl transferase</fullName>
    </submittedName>
</protein>
<feature type="transmembrane region" description="Helical" evidence="8">
    <location>
        <begin position="408"/>
        <end position="426"/>
    </location>
</feature>
<keyword evidence="3" id="KW-0328">Glycosyltransferase</keyword>